<evidence type="ECO:0000256" key="4">
    <source>
        <dbReference type="ARBA" id="ARBA00022989"/>
    </source>
</evidence>
<evidence type="ECO:0000256" key="3">
    <source>
        <dbReference type="ARBA" id="ARBA00022692"/>
    </source>
</evidence>
<dbReference type="Pfam" id="PF01184">
    <property type="entry name" value="Gpr1_Fun34_YaaH"/>
    <property type="match status" value="1"/>
</dbReference>
<reference evidence="8 9" key="1">
    <citation type="submission" date="2015-04" db="EMBL/GenBank/DDBJ databases">
        <authorList>
            <person name="Heijne W.H."/>
            <person name="Fedorova N.D."/>
            <person name="Nierman W.C."/>
            <person name="Vollebregt A.W."/>
            <person name="Zhao Z."/>
            <person name="Wu L."/>
            <person name="Kumar M."/>
            <person name="Stam H."/>
            <person name="van den Berg M.A."/>
            <person name="Pel H.J."/>
        </authorList>
    </citation>
    <scope>NUCLEOTIDE SEQUENCE [LARGE SCALE GENOMIC DNA]</scope>
    <source>
        <strain evidence="8 9">CBS 393.64</strain>
    </source>
</reference>
<evidence type="ECO:0000256" key="1">
    <source>
        <dbReference type="ARBA" id="ARBA00004141"/>
    </source>
</evidence>
<dbReference type="InterPro" id="IPR000791">
    <property type="entry name" value="Gpr1/Fun34/SatP-like"/>
</dbReference>
<protein>
    <submittedName>
        <fullName evidence="8">GPR1/FUN34/YaaH-class plasma membrane protein</fullName>
    </submittedName>
</protein>
<comment type="similarity">
    <text evidence="2">Belongs to the acetate uptake transporter (AceTr) (TC 2.A.96) family.</text>
</comment>
<organism evidence="8 9">
    <name type="scientific">Rasamsonia emersonii (strain ATCC 16479 / CBS 393.64 / IMI 116815)</name>
    <dbReference type="NCBI Taxonomy" id="1408163"/>
    <lineage>
        <taxon>Eukaryota</taxon>
        <taxon>Fungi</taxon>
        <taxon>Dikarya</taxon>
        <taxon>Ascomycota</taxon>
        <taxon>Pezizomycotina</taxon>
        <taxon>Eurotiomycetes</taxon>
        <taxon>Eurotiomycetidae</taxon>
        <taxon>Eurotiales</taxon>
        <taxon>Trichocomaceae</taxon>
        <taxon>Rasamsonia</taxon>
    </lineage>
</organism>
<evidence type="ECO:0000256" key="5">
    <source>
        <dbReference type="ARBA" id="ARBA00023136"/>
    </source>
</evidence>
<accession>A0A0F4YNZ1</accession>
<feature type="transmembrane region" description="Helical" evidence="7">
    <location>
        <begin position="205"/>
        <end position="226"/>
    </location>
</feature>
<dbReference type="Proteomes" id="UP000053958">
    <property type="component" value="Unassembled WGS sequence"/>
</dbReference>
<proteinExistence type="inferred from homology"/>
<feature type="region of interest" description="Disordered" evidence="6">
    <location>
        <begin position="1"/>
        <end position="22"/>
    </location>
</feature>
<comment type="caution">
    <text evidence="8">The sequence shown here is derived from an EMBL/GenBank/DDBJ whole genome shotgun (WGS) entry which is preliminary data.</text>
</comment>
<dbReference type="GO" id="GO:0015123">
    <property type="term" value="F:acetate transmembrane transporter activity"/>
    <property type="evidence" value="ECO:0007669"/>
    <property type="project" value="TreeGrafter"/>
</dbReference>
<keyword evidence="5 7" id="KW-0472">Membrane</keyword>
<dbReference type="AlphaFoldDB" id="A0A0F4YNZ1"/>
<keyword evidence="4 7" id="KW-1133">Transmembrane helix</keyword>
<feature type="transmembrane region" description="Helical" evidence="7">
    <location>
        <begin position="181"/>
        <end position="198"/>
    </location>
</feature>
<dbReference type="InterPro" id="IPR051633">
    <property type="entry name" value="AceTr"/>
</dbReference>
<gene>
    <name evidence="8" type="ORF">T310_6197</name>
</gene>
<dbReference type="STRING" id="1408163.A0A0F4YNZ1"/>
<feature type="transmembrane region" description="Helical" evidence="7">
    <location>
        <begin position="72"/>
        <end position="91"/>
    </location>
</feature>
<sequence>MADIEKAAGQDNGQNTAKYDLPADTNRDEALERIRATGSLSISPELFEKIYLSPKNTVKGDLRSILGNPTPLLTGYSGLAGFLLSLSPLSAELLGWRGAGGDGAATIGVFYFTGGLLLTIAAVLEFILGNTFIFVVFGTYGGFFLSLAGTLTPSNGAAAAYEPSDPTNPGFHASFANQSPVVAFYFLFIGILTFFFFLASLRTNVAFVTILFTLTIGFEALAGAYWQLANGNVQLAHRLQITGGSFTFVTIIAGWYLIFVQILAAVDFPLALPVGDLSHIIKGRSDKAEKTE</sequence>
<dbReference type="GO" id="GO:0005886">
    <property type="term" value="C:plasma membrane"/>
    <property type="evidence" value="ECO:0007669"/>
    <property type="project" value="TreeGrafter"/>
</dbReference>
<feature type="transmembrane region" description="Helical" evidence="7">
    <location>
        <begin position="246"/>
        <end position="272"/>
    </location>
</feature>
<keyword evidence="9" id="KW-1185">Reference proteome</keyword>
<dbReference type="GeneID" id="25318509"/>
<evidence type="ECO:0000256" key="2">
    <source>
        <dbReference type="ARBA" id="ARBA00005587"/>
    </source>
</evidence>
<evidence type="ECO:0000313" key="9">
    <source>
        <dbReference type="Proteomes" id="UP000053958"/>
    </source>
</evidence>
<dbReference type="PANTHER" id="PTHR31123">
    <property type="entry name" value="ACCUMULATION OF DYADS PROTEIN 2-RELATED"/>
    <property type="match status" value="1"/>
</dbReference>
<name>A0A0F4YNZ1_RASE3</name>
<feature type="transmembrane region" description="Helical" evidence="7">
    <location>
        <begin position="131"/>
        <end position="151"/>
    </location>
</feature>
<evidence type="ECO:0000313" key="8">
    <source>
        <dbReference type="EMBL" id="KKA19805.1"/>
    </source>
</evidence>
<dbReference type="OrthoDB" id="4225076at2759"/>
<evidence type="ECO:0000256" key="7">
    <source>
        <dbReference type="SAM" id="Phobius"/>
    </source>
</evidence>
<keyword evidence="3 7" id="KW-0812">Transmembrane</keyword>
<feature type="transmembrane region" description="Helical" evidence="7">
    <location>
        <begin position="103"/>
        <end position="124"/>
    </location>
</feature>
<comment type="subcellular location">
    <subcellularLocation>
        <location evidence="1">Membrane</location>
        <topology evidence="1">Multi-pass membrane protein</topology>
    </subcellularLocation>
</comment>
<dbReference type="PANTHER" id="PTHR31123:SF4">
    <property type="entry name" value="PROTEIN ALCS"/>
    <property type="match status" value="1"/>
</dbReference>
<dbReference type="EMBL" id="LASV01000314">
    <property type="protein sequence ID" value="KKA19805.1"/>
    <property type="molecule type" value="Genomic_DNA"/>
</dbReference>
<dbReference type="RefSeq" id="XP_013326417.1">
    <property type="nucleotide sequence ID" value="XM_013470963.1"/>
</dbReference>
<evidence type="ECO:0000256" key="6">
    <source>
        <dbReference type="SAM" id="MobiDB-lite"/>
    </source>
</evidence>